<dbReference type="PROSITE" id="PS50305">
    <property type="entry name" value="SIRTUIN"/>
    <property type="match status" value="1"/>
</dbReference>
<dbReference type="EMBL" id="MPUH01000679">
    <property type="protein sequence ID" value="OMJ75630.1"/>
    <property type="molecule type" value="Genomic_DNA"/>
</dbReference>
<dbReference type="OrthoDB" id="424302at2759"/>
<dbReference type="GO" id="GO:0070403">
    <property type="term" value="F:NAD+ binding"/>
    <property type="evidence" value="ECO:0007669"/>
    <property type="project" value="InterPro"/>
</dbReference>
<dbReference type="GO" id="GO:0017136">
    <property type="term" value="F:histone deacetylase activity, NAD-dependent"/>
    <property type="evidence" value="ECO:0007669"/>
    <property type="project" value="TreeGrafter"/>
</dbReference>
<sequence>MASSAIKTEDEKKEFFDSDEVVDRKVHKLVKMILKSKHFIAFTGAGISTSCGIPDFRSGYNTVLPTGPGAWEELAQKKPPKRSKVVHITEAIPSKTHMALVSLLQNGHLKHIVSQNVDGLHRKSGIPKNALSELHGNIYLEKCKVCNKEYIRDVDVVTSNDARVHLTGNKCDNIDCQGDLVDNIINFGENLDSNVINRAFREAELSDLCLAMGSSLRVNPAARIPKEVAKKGGKVVIVNLQKTPLDSCAKMVIHAFCDVVIEKVMRELRLQIPIFSIQRFIRINKNERSLEIKPIDEDGEPFSFLKSVRVKDGEKSLRICKGQYFFEALTCKEDIRVKLRFQGHYGEPSLKVLIPSDCVEEKLSLKYSPMTGIWEVNRVY</sequence>
<dbReference type="SUPFAM" id="SSF52467">
    <property type="entry name" value="DHS-like NAD/FAD-binding domain"/>
    <property type="match status" value="1"/>
</dbReference>
<feature type="binding site" evidence="10">
    <location>
        <position position="146"/>
    </location>
    <ligand>
        <name>Zn(2+)</name>
        <dbReference type="ChEBI" id="CHEBI:29105"/>
    </ligand>
</feature>
<evidence type="ECO:0000256" key="8">
    <source>
        <dbReference type="ARBA" id="ARBA00041832"/>
    </source>
</evidence>
<gene>
    <name evidence="12" type="ORF">SteCoe_25187</name>
</gene>
<dbReference type="InterPro" id="IPR029035">
    <property type="entry name" value="DHS-like_NAD/FAD-binding_dom"/>
</dbReference>
<evidence type="ECO:0000256" key="9">
    <source>
        <dbReference type="ARBA" id="ARBA00043038"/>
    </source>
</evidence>
<evidence type="ECO:0000256" key="7">
    <source>
        <dbReference type="ARBA" id="ARBA00038170"/>
    </source>
</evidence>
<keyword evidence="4 10" id="KW-0479">Metal-binding</keyword>
<evidence type="ECO:0000256" key="4">
    <source>
        <dbReference type="ARBA" id="ARBA00022723"/>
    </source>
</evidence>
<dbReference type="InterPro" id="IPR003000">
    <property type="entry name" value="Sirtuin"/>
</dbReference>
<evidence type="ECO:0000256" key="6">
    <source>
        <dbReference type="ARBA" id="ARBA00023027"/>
    </source>
</evidence>
<accession>A0A1R2BFY2</accession>
<dbReference type="Proteomes" id="UP000187209">
    <property type="component" value="Unassembled WGS sequence"/>
</dbReference>
<keyword evidence="2" id="KW-0597">Phosphoprotein</keyword>
<feature type="binding site" evidence="10">
    <location>
        <position position="176"/>
    </location>
    <ligand>
        <name>Zn(2+)</name>
        <dbReference type="ChEBI" id="CHEBI:29105"/>
    </ligand>
</feature>
<evidence type="ECO:0000313" key="12">
    <source>
        <dbReference type="EMBL" id="OMJ75630.1"/>
    </source>
</evidence>
<feature type="binding site" evidence="10">
    <location>
        <position position="171"/>
    </location>
    <ligand>
        <name>Zn(2+)</name>
        <dbReference type="ChEBI" id="CHEBI:29105"/>
    </ligand>
</feature>
<name>A0A1R2BFY2_9CILI</name>
<evidence type="ECO:0000256" key="1">
    <source>
        <dbReference type="ARBA" id="ARBA00001947"/>
    </source>
</evidence>
<dbReference type="Gene3D" id="2.20.28.200">
    <property type="match status" value="1"/>
</dbReference>
<keyword evidence="13" id="KW-1185">Reference proteome</keyword>
<comment type="caution">
    <text evidence="12">The sequence shown here is derived from an EMBL/GenBank/DDBJ whole genome shotgun (WGS) entry which is preliminary data.</text>
</comment>
<evidence type="ECO:0000256" key="5">
    <source>
        <dbReference type="ARBA" id="ARBA00022833"/>
    </source>
</evidence>
<protein>
    <recommendedName>
        <fullName evidence="9">Regulatory protein SIR2 homolog 7</fullName>
    </recommendedName>
    <alternativeName>
        <fullName evidence="8">SIR2-like protein 7</fullName>
    </alternativeName>
</protein>
<feature type="domain" description="Deacetylase sirtuin-type" evidence="11">
    <location>
        <begin position="19"/>
        <end position="271"/>
    </location>
</feature>
<evidence type="ECO:0000256" key="10">
    <source>
        <dbReference type="PROSITE-ProRule" id="PRU00236"/>
    </source>
</evidence>
<organism evidence="12 13">
    <name type="scientific">Stentor coeruleus</name>
    <dbReference type="NCBI Taxonomy" id="5963"/>
    <lineage>
        <taxon>Eukaryota</taxon>
        <taxon>Sar</taxon>
        <taxon>Alveolata</taxon>
        <taxon>Ciliophora</taxon>
        <taxon>Postciliodesmatophora</taxon>
        <taxon>Heterotrichea</taxon>
        <taxon>Heterotrichida</taxon>
        <taxon>Stentoridae</taxon>
        <taxon>Stentor</taxon>
    </lineage>
</organism>
<dbReference type="PANTHER" id="PTHR11085:SF1">
    <property type="entry name" value="NAD-DEPENDENT PROTEIN DEACETYLASE SIRTUIN-7"/>
    <property type="match status" value="1"/>
</dbReference>
<dbReference type="InterPro" id="IPR050134">
    <property type="entry name" value="NAD-dep_sirtuin_deacylases"/>
</dbReference>
<feature type="active site" description="Proton acceptor" evidence="10">
    <location>
        <position position="135"/>
    </location>
</feature>
<dbReference type="Pfam" id="PF02146">
    <property type="entry name" value="SIR2"/>
    <property type="match status" value="1"/>
</dbReference>
<dbReference type="AlphaFoldDB" id="A0A1R2BFY2"/>
<dbReference type="PANTHER" id="PTHR11085">
    <property type="entry name" value="NAD-DEPENDENT PROTEIN DEACYLASE SIRTUIN-5, MITOCHONDRIAL-RELATED"/>
    <property type="match status" value="1"/>
</dbReference>
<evidence type="ECO:0000313" key="13">
    <source>
        <dbReference type="Proteomes" id="UP000187209"/>
    </source>
</evidence>
<evidence type="ECO:0000259" key="11">
    <source>
        <dbReference type="PROSITE" id="PS50305"/>
    </source>
</evidence>
<reference evidence="12 13" key="1">
    <citation type="submission" date="2016-11" db="EMBL/GenBank/DDBJ databases">
        <title>The macronuclear genome of Stentor coeruleus: a giant cell with tiny introns.</title>
        <authorList>
            <person name="Slabodnick M."/>
            <person name="Ruby J.G."/>
            <person name="Reiff S.B."/>
            <person name="Swart E.C."/>
            <person name="Gosai S."/>
            <person name="Prabakaran S."/>
            <person name="Witkowska E."/>
            <person name="Larue G.E."/>
            <person name="Fisher S."/>
            <person name="Freeman R.M."/>
            <person name="Gunawardena J."/>
            <person name="Chu W."/>
            <person name="Stover N.A."/>
            <person name="Gregory B.D."/>
            <person name="Nowacki M."/>
            <person name="Derisi J."/>
            <person name="Roy S.W."/>
            <person name="Marshall W.F."/>
            <person name="Sood P."/>
        </authorList>
    </citation>
    <scope>NUCLEOTIDE SEQUENCE [LARGE SCALE GENOMIC DNA]</scope>
    <source>
        <strain evidence="12">WM001</strain>
    </source>
</reference>
<evidence type="ECO:0000256" key="3">
    <source>
        <dbReference type="ARBA" id="ARBA00022679"/>
    </source>
</evidence>
<proteinExistence type="inferred from homology"/>
<dbReference type="GO" id="GO:0005634">
    <property type="term" value="C:nucleus"/>
    <property type="evidence" value="ECO:0007669"/>
    <property type="project" value="TreeGrafter"/>
</dbReference>
<dbReference type="Gene3D" id="3.40.50.1220">
    <property type="entry name" value="TPP-binding domain"/>
    <property type="match status" value="1"/>
</dbReference>
<dbReference type="GO" id="GO:0046872">
    <property type="term" value="F:metal ion binding"/>
    <property type="evidence" value="ECO:0007669"/>
    <property type="project" value="UniProtKB-KW"/>
</dbReference>
<keyword evidence="3" id="KW-0808">Transferase</keyword>
<comment type="cofactor">
    <cofactor evidence="1">
        <name>Zn(2+)</name>
        <dbReference type="ChEBI" id="CHEBI:29105"/>
    </cofactor>
</comment>
<comment type="similarity">
    <text evidence="7">Belongs to the sirtuin family. Class IV subfamily.</text>
</comment>
<evidence type="ECO:0000256" key="2">
    <source>
        <dbReference type="ARBA" id="ARBA00022553"/>
    </source>
</evidence>
<feature type="binding site" evidence="10">
    <location>
        <position position="143"/>
    </location>
    <ligand>
        <name>Zn(2+)</name>
        <dbReference type="ChEBI" id="CHEBI:29105"/>
    </ligand>
</feature>
<keyword evidence="6" id="KW-0520">NAD</keyword>
<dbReference type="InterPro" id="IPR026590">
    <property type="entry name" value="Ssirtuin_cat_dom"/>
</dbReference>
<keyword evidence="5 10" id="KW-0862">Zinc</keyword>